<dbReference type="InterPro" id="IPR036890">
    <property type="entry name" value="HATPase_C_sf"/>
</dbReference>
<sequence length="706" mass="78485">MATLQENLRNRIRKLPKPGNAAQALKPFFEAVSNALMAIDDQAEALGTSYEGRVSIVVQGLGTEQVSMIVRDNGIGLDQQRFKAFCTVDTDYKEKKGGKGVGRLFWLDAFSHVEVESRFIEGDVISTRAFKFELKDQDQITDIDPVESWPQNQTGTVVRLHGVSFGPYRDNYPLKAPVLQGHFASEFIANFLSGAGTHINLTCKGKHGVELDVEYPSEVQKLVMKGPVTLPILDWDSKASVNVIGYLCDKQTSRGLPGKHHVHLLGNGRTVETRKIDDLLGISSLSDNGNDNLSMHLVVSSDYLDQRTSESRTAFTMPETDIAALVKLVVEMARKDFIAEQVKAFDAKRRASFDKFLEEQPIFGYGQASEIFASLPTSATSAESFASALAIPRMRAERKREERLQHLVNAVVTGDKLPVDFSDAIRSAAAGIHENERNALAHHAARRRVVLDLLDVLIRRVRERDGKEDVYHLEKTLHSLLAPMQYSGAGHTESEPSSHDLWILDERLAFTAGFTSDVSLRTFVKDNTQDDRPDLVLWDTLFGLGSVSSQNGDELVDDVELQSKVFIVELKHPGRKSYGPEENVQLQVQKYVKAIRGGQIEGVGRRPIKVSSDCRFHCTIVADFVGGFETQIASWDYIHNRAARQLTLKGDFEGVTIDALPWDYVLRTARENNRALLDAAGMKRHGQTVFQAEPSDAEDKSHVAAE</sequence>
<proteinExistence type="predicted"/>
<protein>
    <recommendedName>
        <fullName evidence="3">ATP-binding protein</fullName>
    </recommendedName>
</protein>
<keyword evidence="2" id="KW-1185">Reference proteome</keyword>
<dbReference type="RefSeq" id="WP_155096829.1">
    <property type="nucleotide sequence ID" value="NZ_WMIE01000015.1"/>
</dbReference>
<evidence type="ECO:0008006" key="3">
    <source>
        <dbReference type="Google" id="ProtNLM"/>
    </source>
</evidence>
<comment type="caution">
    <text evidence="1">The sequence shown here is derived from an EMBL/GenBank/DDBJ whole genome shotgun (WGS) entry which is preliminary data.</text>
</comment>
<gene>
    <name evidence="1" type="ORF">GL286_17285</name>
</gene>
<evidence type="ECO:0000313" key="2">
    <source>
        <dbReference type="Proteomes" id="UP000478183"/>
    </source>
</evidence>
<dbReference type="Gene3D" id="3.30.565.10">
    <property type="entry name" value="Histidine kinase-like ATPase, C-terminal domain"/>
    <property type="match status" value="1"/>
</dbReference>
<dbReference type="AlphaFoldDB" id="A0A6L6JB84"/>
<accession>A0A6L6JB84</accession>
<dbReference type="EMBL" id="WMIE01000015">
    <property type="protein sequence ID" value="MTH79473.1"/>
    <property type="molecule type" value="Genomic_DNA"/>
</dbReference>
<evidence type="ECO:0000313" key="1">
    <source>
        <dbReference type="EMBL" id="MTH79473.1"/>
    </source>
</evidence>
<dbReference type="OrthoDB" id="2041081at2"/>
<reference evidence="1 2" key="1">
    <citation type="submission" date="2019-11" db="EMBL/GenBank/DDBJ databases">
        <authorList>
            <person name="Dong K."/>
        </authorList>
    </citation>
    <scope>NUCLEOTIDE SEQUENCE [LARGE SCALE GENOMIC DNA]</scope>
    <source>
        <strain evidence="1 2">NBRC 111993</strain>
    </source>
</reference>
<organism evidence="1 2">
    <name type="scientific">Paracoccus aestuariivivens</name>
    <dbReference type="NCBI Taxonomy" id="1820333"/>
    <lineage>
        <taxon>Bacteria</taxon>
        <taxon>Pseudomonadati</taxon>
        <taxon>Pseudomonadota</taxon>
        <taxon>Alphaproteobacteria</taxon>
        <taxon>Rhodobacterales</taxon>
        <taxon>Paracoccaceae</taxon>
        <taxon>Paracoccus</taxon>
    </lineage>
</organism>
<dbReference type="SUPFAM" id="SSF55874">
    <property type="entry name" value="ATPase domain of HSP90 chaperone/DNA topoisomerase II/histidine kinase"/>
    <property type="match status" value="1"/>
</dbReference>
<name>A0A6L6JB84_9RHOB</name>
<dbReference type="Proteomes" id="UP000478183">
    <property type="component" value="Unassembled WGS sequence"/>
</dbReference>